<dbReference type="EMBL" id="WNVG01000830">
    <property type="protein sequence ID" value="MDZ5034708.1"/>
    <property type="molecule type" value="Genomic_DNA"/>
</dbReference>
<dbReference type="InterPro" id="IPR015848">
    <property type="entry name" value="PNPase_PH_RNA-bd_bac/org-type"/>
</dbReference>
<evidence type="ECO:0000313" key="3">
    <source>
        <dbReference type="EMBL" id="MDZ5034708.1"/>
    </source>
</evidence>
<sequence length="168" mass="19624">ERVMMIEAGGQEIPEDVMISAIKFGFDSCQDIIKFQEEAMSRFGKEKMVPELYKPSEELENAIKEYASEMIKEAMWIKDKDERNAAMDEVNEKVYEEFEEKYPENLADVKEIIYNLQKEVVRDMLLNHHRRPDERAFDQVRPISCEVGILPRTHGTGLFTRGLTQVMT</sequence>
<comment type="caution">
    <text evidence="3">The sequence shown here is derived from an EMBL/GenBank/DDBJ whole genome shotgun (WGS) entry which is preliminary data.</text>
</comment>
<dbReference type="GO" id="GO:0000175">
    <property type="term" value="F:3'-5'-RNA exonuclease activity"/>
    <property type="evidence" value="ECO:0007669"/>
    <property type="project" value="TreeGrafter"/>
</dbReference>
<dbReference type="AlphaFoldDB" id="A0AAW9IWW7"/>
<dbReference type="GO" id="GO:0004654">
    <property type="term" value="F:polyribonucleotide nucleotidyltransferase activity"/>
    <property type="evidence" value="ECO:0007669"/>
    <property type="project" value="InterPro"/>
</dbReference>
<dbReference type="InterPro" id="IPR012162">
    <property type="entry name" value="PNPase"/>
</dbReference>
<dbReference type="InterPro" id="IPR027408">
    <property type="entry name" value="PNPase/RNase_PH_dom_sf"/>
</dbReference>
<dbReference type="GO" id="GO:0003723">
    <property type="term" value="F:RNA binding"/>
    <property type="evidence" value="ECO:0007669"/>
    <property type="project" value="InterPro"/>
</dbReference>
<dbReference type="Pfam" id="PF03726">
    <property type="entry name" value="PNPase"/>
    <property type="match status" value="1"/>
</dbReference>
<dbReference type="InterPro" id="IPR020568">
    <property type="entry name" value="Ribosomal_Su5_D2-typ_SF"/>
</dbReference>
<dbReference type="InterPro" id="IPR036345">
    <property type="entry name" value="ExoRNase_PH_dom2_sf"/>
</dbReference>
<dbReference type="Gene3D" id="1.10.10.400">
    <property type="entry name" value="Polyribonucleotide nucleotidyltransferase, RNA-binding domain"/>
    <property type="match status" value="1"/>
</dbReference>
<feature type="domain" description="Polyribonucleotide nucleotidyltransferase RNA-binding" evidence="2">
    <location>
        <begin position="58"/>
        <end position="135"/>
    </location>
</feature>
<dbReference type="InterPro" id="IPR036456">
    <property type="entry name" value="PNPase_PH_RNA-bd_sf"/>
</dbReference>
<dbReference type="GO" id="GO:0006402">
    <property type="term" value="P:mRNA catabolic process"/>
    <property type="evidence" value="ECO:0007669"/>
    <property type="project" value="InterPro"/>
</dbReference>
<dbReference type="Gene3D" id="3.30.230.70">
    <property type="entry name" value="GHMP Kinase, N-terminal domain"/>
    <property type="match status" value="2"/>
</dbReference>
<reference evidence="3" key="1">
    <citation type="submission" date="2019-11" db="EMBL/GenBank/DDBJ databases">
        <title>Characterization of Clostridium perfringens isolates from swine manure treated agricultural soils.</title>
        <authorList>
            <person name="Wushke S.T."/>
        </authorList>
    </citation>
    <scope>NUCLEOTIDE SEQUENCE</scope>
    <source>
        <strain evidence="3">X15</strain>
    </source>
</reference>
<organism evidence="3 4">
    <name type="scientific">Clostridium perfringens</name>
    <dbReference type="NCBI Taxonomy" id="1502"/>
    <lineage>
        <taxon>Bacteria</taxon>
        <taxon>Bacillati</taxon>
        <taxon>Bacillota</taxon>
        <taxon>Clostridia</taxon>
        <taxon>Eubacteriales</taxon>
        <taxon>Clostridiaceae</taxon>
        <taxon>Clostridium</taxon>
    </lineage>
</organism>
<keyword evidence="1" id="KW-0460">Magnesium</keyword>
<dbReference type="PANTHER" id="PTHR11252:SF0">
    <property type="entry name" value="POLYRIBONUCLEOTIDE NUCLEOTIDYLTRANSFERASE 1, MITOCHONDRIAL"/>
    <property type="match status" value="1"/>
</dbReference>
<dbReference type="SUPFAM" id="SSF55666">
    <property type="entry name" value="Ribonuclease PH domain 2-like"/>
    <property type="match status" value="1"/>
</dbReference>
<evidence type="ECO:0000256" key="1">
    <source>
        <dbReference type="ARBA" id="ARBA00022842"/>
    </source>
</evidence>
<feature type="non-terminal residue" evidence="3">
    <location>
        <position position="168"/>
    </location>
</feature>
<accession>A0AAW9IWW7</accession>
<dbReference type="GO" id="GO:0005829">
    <property type="term" value="C:cytosol"/>
    <property type="evidence" value="ECO:0007669"/>
    <property type="project" value="TreeGrafter"/>
</dbReference>
<dbReference type="Proteomes" id="UP001289066">
    <property type="component" value="Unassembled WGS sequence"/>
</dbReference>
<dbReference type="SUPFAM" id="SSF46915">
    <property type="entry name" value="Polynucleotide phosphorylase/guanosine pentaphosphate synthase (PNPase/GPSI), domain 3"/>
    <property type="match status" value="1"/>
</dbReference>
<dbReference type="GO" id="GO:0006396">
    <property type="term" value="P:RNA processing"/>
    <property type="evidence" value="ECO:0007669"/>
    <property type="project" value="InterPro"/>
</dbReference>
<gene>
    <name evidence="3" type="ORF">GNF81_18615</name>
</gene>
<dbReference type="SUPFAM" id="SSF54211">
    <property type="entry name" value="Ribosomal protein S5 domain 2-like"/>
    <property type="match status" value="1"/>
</dbReference>
<name>A0AAW9IWW7_CLOPF</name>
<evidence type="ECO:0000313" key="4">
    <source>
        <dbReference type="Proteomes" id="UP001289066"/>
    </source>
</evidence>
<proteinExistence type="predicted"/>
<protein>
    <submittedName>
        <fullName evidence="3">Polyribonucleotide nucleotidyltransferase</fullName>
    </submittedName>
</protein>
<dbReference type="PANTHER" id="PTHR11252">
    <property type="entry name" value="POLYRIBONUCLEOTIDE NUCLEOTIDYLTRANSFERASE"/>
    <property type="match status" value="1"/>
</dbReference>
<feature type="non-terminal residue" evidence="3">
    <location>
        <position position="1"/>
    </location>
</feature>
<evidence type="ECO:0000259" key="2">
    <source>
        <dbReference type="Pfam" id="PF03726"/>
    </source>
</evidence>